<keyword evidence="2" id="KW-1185">Reference proteome</keyword>
<dbReference type="Proteomes" id="UP000019335">
    <property type="component" value="Chromosome 14"/>
</dbReference>
<dbReference type="AlphaFoldDB" id="W7TLU4"/>
<sequence>MKCMHATRSRGSWTTDYWCTGKFACSLWWDVALPASIGQLSVCTGSPLLENKSPALYLFNDERVFSHCLVRFACGAHLFFSQILSLFSGVIDVAHTAFSEDTNLSH</sequence>
<reference evidence="1 2" key="1">
    <citation type="journal article" date="2014" name="Mol. Plant">
        <title>Chromosome Scale Genome Assembly and Transcriptome Profiling of Nannochloropsis gaditana in Nitrogen Depletion.</title>
        <authorList>
            <person name="Corteggiani Carpinelli E."/>
            <person name="Telatin A."/>
            <person name="Vitulo N."/>
            <person name="Forcato C."/>
            <person name="D'Angelo M."/>
            <person name="Schiavon R."/>
            <person name="Vezzi A."/>
            <person name="Giacometti G.M."/>
            <person name="Morosinotto T."/>
            <person name="Valle G."/>
        </authorList>
    </citation>
    <scope>NUCLEOTIDE SEQUENCE [LARGE SCALE GENOMIC DNA]</scope>
    <source>
        <strain evidence="1 2">B-31</strain>
    </source>
</reference>
<proteinExistence type="predicted"/>
<gene>
    <name evidence="1" type="ORF">Naga_100486g5</name>
</gene>
<name>W7TLU4_9STRA</name>
<evidence type="ECO:0000313" key="2">
    <source>
        <dbReference type="Proteomes" id="UP000019335"/>
    </source>
</evidence>
<protein>
    <submittedName>
        <fullName evidence="1">Uncharacterized protein</fullName>
    </submittedName>
</protein>
<accession>W7TLU4</accession>
<comment type="caution">
    <text evidence="1">The sequence shown here is derived from an EMBL/GenBank/DDBJ whole genome shotgun (WGS) entry which is preliminary data.</text>
</comment>
<organism evidence="1 2">
    <name type="scientific">Nannochloropsis gaditana</name>
    <dbReference type="NCBI Taxonomy" id="72520"/>
    <lineage>
        <taxon>Eukaryota</taxon>
        <taxon>Sar</taxon>
        <taxon>Stramenopiles</taxon>
        <taxon>Ochrophyta</taxon>
        <taxon>Eustigmatophyceae</taxon>
        <taxon>Eustigmatales</taxon>
        <taxon>Monodopsidaceae</taxon>
        <taxon>Nannochloropsis</taxon>
    </lineage>
</organism>
<dbReference type="EMBL" id="AZIL01001242">
    <property type="protein sequence ID" value="EWM24453.1"/>
    <property type="molecule type" value="Genomic_DNA"/>
</dbReference>
<evidence type="ECO:0000313" key="1">
    <source>
        <dbReference type="EMBL" id="EWM24453.1"/>
    </source>
</evidence>